<feature type="transmembrane region" description="Helical" evidence="1">
    <location>
        <begin position="80"/>
        <end position="100"/>
    </location>
</feature>
<dbReference type="EMBL" id="OCNJ01000001">
    <property type="protein sequence ID" value="SOD88902.1"/>
    <property type="molecule type" value="Genomic_DNA"/>
</dbReference>
<proteinExistence type="predicted"/>
<evidence type="ECO:0000313" key="2">
    <source>
        <dbReference type="EMBL" id="SOD88902.1"/>
    </source>
</evidence>
<reference evidence="2 3" key="1">
    <citation type="submission" date="2017-09" db="EMBL/GenBank/DDBJ databases">
        <authorList>
            <person name="Ehlers B."/>
            <person name="Leendertz F.H."/>
        </authorList>
    </citation>
    <scope>NUCLEOTIDE SEQUENCE [LARGE SCALE GENOMIC DNA]</scope>
    <source>
        <strain evidence="2 3">USBA 140</strain>
    </source>
</reference>
<dbReference type="GO" id="GO:0016301">
    <property type="term" value="F:kinase activity"/>
    <property type="evidence" value="ECO:0007669"/>
    <property type="project" value="UniProtKB-KW"/>
</dbReference>
<sequence>MTPPADGPSVPLLRLLLLLPLAGAGVGWAAVAVLARTGAPVPLAVEWLAASAVGLPTYLPLAVALAVAAGRRPWRRLRRALWLLPLVHAALTVPLVTVVLAGHLADDGVGGLLRLAGMTVWTLAFGYGYLLLGLAVLLVVRARGTARRAA</sequence>
<evidence type="ECO:0000313" key="3">
    <source>
        <dbReference type="Proteomes" id="UP000219621"/>
    </source>
</evidence>
<feature type="transmembrane region" description="Helical" evidence="1">
    <location>
        <begin position="47"/>
        <end position="68"/>
    </location>
</feature>
<dbReference type="RefSeq" id="WP_097276969.1">
    <property type="nucleotide sequence ID" value="NZ_OCNJ01000001.1"/>
</dbReference>
<feature type="transmembrane region" description="Helical" evidence="1">
    <location>
        <begin position="120"/>
        <end position="140"/>
    </location>
</feature>
<organism evidence="2 3">
    <name type="scientific">Caenispirillum bisanense</name>
    <dbReference type="NCBI Taxonomy" id="414052"/>
    <lineage>
        <taxon>Bacteria</taxon>
        <taxon>Pseudomonadati</taxon>
        <taxon>Pseudomonadota</taxon>
        <taxon>Alphaproteobacteria</taxon>
        <taxon>Rhodospirillales</taxon>
        <taxon>Novispirillaceae</taxon>
        <taxon>Caenispirillum</taxon>
    </lineage>
</organism>
<keyword evidence="1" id="KW-0812">Transmembrane</keyword>
<protein>
    <submittedName>
        <fullName evidence="2">N-terminal 7TM region of histidine kinase</fullName>
    </submittedName>
</protein>
<keyword evidence="1" id="KW-0472">Membrane</keyword>
<accession>A0A286G0D5</accession>
<keyword evidence="2" id="KW-0808">Transferase</keyword>
<keyword evidence="3" id="KW-1185">Reference proteome</keyword>
<keyword evidence="2" id="KW-0418">Kinase</keyword>
<dbReference type="Proteomes" id="UP000219621">
    <property type="component" value="Unassembled WGS sequence"/>
</dbReference>
<name>A0A286G0D5_9PROT</name>
<evidence type="ECO:0000256" key="1">
    <source>
        <dbReference type="SAM" id="Phobius"/>
    </source>
</evidence>
<gene>
    <name evidence="2" type="ORF">SAMN05421508_10143</name>
</gene>
<feature type="transmembrane region" description="Helical" evidence="1">
    <location>
        <begin position="12"/>
        <end position="35"/>
    </location>
</feature>
<keyword evidence="1" id="KW-1133">Transmembrane helix</keyword>
<dbReference type="AlphaFoldDB" id="A0A286G0D5"/>